<dbReference type="CDD" id="cd17538">
    <property type="entry name" value="REC_D1_PleD-like"/>
    <property type="match status" value="1"/>
</dbReference>
<dbReference type="FunFam" id="3.40.50.2300:FF:000574">
    <property type="entry name" value="Response regulator PleD"/>
    <property type="match status" value="1"/>
</dbReference>
<dbReference type="InterPro" id="IPR050469">
    <property type="entry name" value="Diguanylate_Cyclase"/>
</dbReference>
<dbReference type="GO" id="GO:0052621">
    <property type="term" value="F:diguanylate cyclase activity"/>
    <property type="evidence" value="ECO:0007669"/>
    <property type="project" value="UniProtKB-EC"/>
</dbReference>
<dbReference type="SUPFAM" id="SSF52172">
    <property type="entry name" value="CheY-like"/>
    <property type="match status" value="2"/>
</dbReference>
<dbReference type="EC" id="2.7.7.65" evidence="1"/>
<dbReference type="InterPro" id="IPR000160">
    <property type="entry name" value="GGDEF_dom"/>
</dbReference>
<evidence type="ECO:0000256" key="3">
    <source>
        <dbReference type="PROSITE-ProRule" id="PRU00169"/>
    </source>
</evidence>
<evidence type="ECO:0000256" key="1">
    <source>
        <dbReference type="ARBA" id="ARBA00012528"/>
    </source>
</evidence>
<feature type="domain" description="GGDEF" evidence="5">
    <location>
        <begin position="316"/>
        <end position="448"/>
    </location>
</feature>
<keyword evidence="7" id="KW-1185">Reference proteome</keyword>
<dbReference type="PROSITE" id="PS50110">
    <property type="entry name" value="RESPONSE_REGULATORY"/>
    <property type="match status" value="2"/>
</dbReference>
<gene>
    <name evidence="6" type="ORF">EXY23_12660</name>
</gene>
<name>A0A4R4DJD3_9PROT</name>
<keyword evidence="3" id="KW-0597">Phosphoprotein</keyword>
<dbReference type="EMBL" id="SKBM01000010">
    <property type="protein sequence ID" value="TCZ61386.1"/>
    <property type="molecule type" value="Genomic_DNA"/>
</dbReference>
<dbReference type="AlphaFoldDB" id="A0A4R4DJD3"/>
<dbReference type="RefSeq" id="WP_132289413.1">
    <property type="nucleotide sequence ID" value="NZ_SKBM01000010.1"/>
</dbReference>
<proteinExistence type="predicted"/>
<feature type="domain" description="Response regulatory" evidence="4">
    <location>
        <begin position="155"/>
        <end position="271"/>
    </location>
</feature>
<dbReference type="InterPro" id="IPR011006">
    <property type="entry name" value="CheY-like_superfamily"/>
</dbReference>
<organism evidence="6 7">
    <name type="scientific">Roseicella aquatilis</name>
    <dbReference type="NCBI Taxonomy" id="2527868"/>
    <lineage>
        <taxon>Bacteria</taxon>
        <taxon>Pseudomonadati</taxon>
        <taxon>Pseudomonadota</taxon>
        <taxon>Alphaproteobacteria</taxon>
        <taxon>Acetobacterales</taxon>
        <taxon>Roseomonadaceae</taxon>
        <taxon>Roseicella</taxon>
    </lineage>
</organism>
<dbReference type="SMART" id="SM00267">
    <property type="entry name" value="GGDEF"/>
    <property type="match status" value="1"/>
</dbReference>
<dbReference type="FunFam" id="3.30.70.270:FF:000001">
    <property type="entry name" value="Diguanylate cyclase domain protein"/>
    <property type="match status" value="1"/>
</dbReference>
<evidence type="ECO:0000313" key="7">
    <source>
        <dbReference type="Proteomes" id="UP000295023"/>
    </source>
</evidence>
<dbReference type="NCBIfam" id="NF007135">
    <property type="entry name" value="PRK09581.1"/>
    <property type="match status" value="1"/>
</dbReference>
<dbReference type="GO" id="GO:0005886">
    <property type="term" value="C:plasma membrane"/>
    <property type="evidence" value="ECO:0007669"/>
    <property type="project" value="TreeGrafter"/>
</dbReference>
<dbReference type="CDD" id="cd01949">
    <property type="entry name" value="GGDEF"/>
    <property type="match status" value="1"/>
</dbReference>
<evidence type="ECO:0000313" key="6">
    <source>
        <dbReference type="EMBL" id="TCZ61386.1"/>
    </source>
</evidence>
<dbReference type="GO" id="GO:0000160">
    <property type="term" value="P:phosphorelay signal transduction system"/>
    <property type="evidence" value="ECO:0007669"/>
    <property type="project" value="InterPro"/>
</dbReference>
<dbReference type="Pfam" id="PF00990">
    <property type="entry name" value="GGDEF"/>
    <property type="match status" value="1"/>
</dbReference>
<dbReference type="OrthoDB" id="9812260at2"/>
<evidence type="ECO:0000259" key="5">
    <source>
        <dbReference type="PROSITE" id="PS50887"/>
    </source>
</evidence>
<comment type="caution">
    <text evidence="6">The sequence shown here is derived from an EMBL/GenBank/DDBJ whole genome shotgun (WGS) entry which is preliminary data.</text>
</comment>
<comment type="catalytic activity">
    <reaction evidence="2">
        <text>2 GTP = 3',3'-c-di-GMP + 2 diphosphate</text>
        <dbReference type="Rhea" id="RHEA:24898"/>
        <dbReference type="ChEBI" id="CHEBI:33019"/>
        <dbReference type="ChEBI" id="CHEBI:37565"/>
        <dbReference type="ChEBI" id="CHEBI:58805"/>
        <dbReference type="EC" id="2.7.7.65"/>
    </reaction>
</comment>
<dbReference type="NCBIfam" id="TIGR00254">
    <property type="entry name" value="GGDEF"/>
    <property type="match status" value="1"/>
</dbReference>
<dbReference type="PANTHER" id="PTHR45138:SF9">
    <property type="entry name" value="DIGUANYLATE CYCLASE DGCM-RELATED"/>
    <property type="match status" value="1"/>
</dbReference>
<dbReference type="SMART" id="SM00448">
    <property type="entry name" value="REC"/>
    <property type="match status" value="2"/>
</dbReference>
<reference evidence="6 7" key="1">
    <citation type="submission" date="2019-03" db="EMBL/GenBank/DDBJ databases">
        <title>Paracraurococcus aquatilis NE82 genome sequence.</title>
        <authorList>
            <person name="Zhao Y."/>
            <person name="Du Z."/>
        </authorList>
    </citation>
    <scope>NUCLEOTIDE SEQUENCE [LARGE SCALE GENOMIC DNA]</scope>
    <source>
        <strain evidence="6 7">NE82</strain>
    </source>
</reference>
<feature type="modified residue" description="4-aspartylphosphate" evidence="3">
    <location>
        <position position="53"/>
    </location>
</feature>
<accession>A0A4R4DJD3</accession>
<dbReference type="PROSITE" id="PS50887">
    <property type="entry name" value="GGDEF"/>
    <property type="match status" value="1"/>
</dbReference>
<dbReference type="Pfam" id="PF00072">
    <property type="entry name" value="Response_reg"/>
    <property type="match status" value="1"/>
</dbReference>
<comment type="caution">
    <text evidence="3">Lacks conserved residue(s) required for the propagation of feature annotation.</text>
</comment>
<evidence type="ECO:0000256" key="2">
    <source>
        <dbReference type="ARBA" id="ARBA00034247"/>
    </source>
</evidence>
<dbReference type="SUPFAM" id="SSF55073">
    <property type="entry name" value="Nucleotide cyclase"/>
    <property type="match status" value="1"/>
</dbReference>
<protein>
    <recommendedName>
        <fullName evidence="1">diguanylate cyclase</fullName>
        <ecNumber evidence="1">2.7.7.65</ecNumber>
    </recommendedName>
</protein>
<dbReference type="InterPro" id="IPR029787">
    <property type="entry name" value="Nucleotide_cyclase"/>
</dbReference>
<feature type="domain" description="Response regulatory" evidence="4">
    <location>
        <begin position="4"/>
        <end position="120"/>
    </location>
</feature>
<evidence type="ECO:0000259" key="4">
    <source>
        <dbReference type="PROSITE" id="PS50110"/>
    </source>
</evidence>
<dbReference type="InterPro" id="IPR001789">
    <property type="entry name" value="Sig_transdc_resp-reg_receiver"/>
</dbReference>
<dbReference type="Gene3D" id="3.40.50.2300">
    <property type="match status" value="1"/>
</dbReference>
<dbReference type="InterPro" id="IPR043128">
    <property type="entry name" value="Rev_trsase/Diguanyl_cyclase"/>
</dbReference>
<dbReference type="Gene3D" id="3.30.70.270">
    <property type="match status" value="1"/>
</dbReference>
<dbReference type="Proteomes" id="UP000295023">
    <property type="component" value="Unassembled WGS sequence"/>
</dbReference>
<dbReference type="GO" id="GO:0043709">
    <property type="term" value="P:cell adhesion involved in single-species biofilm formation"/>
    <property type="evidence" value="ECO:0007669"/>
    <property type="project" value="TreeGrafter"/>
</dbReference>
<dbReference type="PANTHER" id="PTHR45138">
    <property type="entry name" value="REGULATORY COMPONENTS OF SENSORY TRANSDUCTION SYSTEM"/>
    <property type="match status" value="1"/>
</dbReference>
<dbReference type="GO" id="GO:1902201">
    <property type="term" value="P:negative regulation of bacterial-type flagellum-dependent cell motility"/>
    <property type="evidence" value="ECO:0007669"/>
    <property type="project" value="TreeGrafter"/>
</dbReference>
<sequence length="462" mass="49586">MTARILVVDDIPANLRLLEAKLSAEYYEVALASSGPEALAMAARWAPDVVLLDVMMPGMDGYEVCRRLKADEATAHIPVVMVTALIDQAERVRGLQAGADDFLSKPVDDATMFARLRALLRVKQVQDAWRQRTDTARILGIEPPPEPRADIVGAKALVLSALPGEAAGIAEALAAEGVSVRQTGRAEDARQILLASDFDLAVICLPPEGGDMLRLASRLRAEAATRDLPVLLAADPGQRGLVLRGFDLGANDHVLRPIDPNELRARARNQVRRKWYQERLRSDLDRSLELAVTDTLTGLRNRRYVLRHLDSVLRGSDAAVMLLDVDRFKTINDTYGHGAGDIALKAVAERLKSHLRAADVLARYGGEEFMVVLAGAAGDYAMSVAERLLLALGHEPIPIGPVQLQVTVSIGLALAPVGCSAAGAIAAADAALYRAKAAGRNRVECAVPEDFLATPPGSRPQG</sequence>